<protein>
    <submittedName>
        <fullName evidence="3">Uncharacterized protein</fullName>
    </submittedName>
</protein>
<evidence type="ECO:0000313" key="2">
    <source>
        <dbReference type="Proteomes" id="UP000887540"/>
    </source>
</evidence>
<evidence type="ECO:0000313" key="3">
    <source>
        <dbReference type="WBParaSite" id="ACRNAN_Path_260.g967.t1"/>
    </source>
</evidence>
<dbReference type="WBParaSite" id="ACRNAN_Path_260.g967.t1">
    <property type="protein sequence ID" value="ACRNAN_Path_260.g967.t1"/>
    <property type="gene ID" value="ACRNAN_Path_260.g967"/>
</dbReference>
<reference evidence="3" key="1">
    <citation type="submission" date="2022-11" db="UniProtKB">
        <authorList>
            <consortium name="WormBaseParasite"/>
        </authorList>
    </citation>
    <scope>IDENTIFICATION</scope>
</reference>
<evidence type="ECO:0000256" key="1">
    <source>
        <dbReference type="SAM" id="MobiDB-lite"/>
    </source>
</evidence>
<dbReference type="Proteomes" id="UP000887540">
    <property type="component" value="Unplaced"/>
</dbReference>
<keyword evidence="2" id="KW-1185">Reference proteome</keyword>
<feature type="region of interest" description="Disordered" evidence="1">
    <location>
        <begin position="66"/>
        <end position="87"/>
    </location>
</feature>
<dbReference type="AlphaFoldDB" id="A0A914C492"/>
<sequence length="87" mass="9428">MPPPRTPQTIPHSQPSTFFQFPPTPSSAQALAITAAILSPRLTSPFFSHHRNSSAAALQSMNMSFSGKLNRSPDPLKTPIPTIHEHA</sequence>
<proteinExistence type="predicted"/>
<name>A0A914C492_9BILA</name>
<organism evidence="2 3">
    <name type="scientific">Acrobeloides nanus</name>
    <dbReference type="NCBI Taxonomy" id="290746"/>
    <lineage>
        <taxon>Eukaryota</taxon>
        <taxon>Metazoa</taxon>
        <taxon>Ecdysozoa</taxon>
        <taxon>Nematoda</taxon>
        <taxon>Chromadorea</taxon>
        <taxon>Rhabditida</taxon>
        <taxon>Tylenchina</taxon>
        <taxon>Cephalobomorpha</taxon>
        <taxon>Cephaloboidea</taxon>
        <taxon>Cephalobidae</taxon>
        <taxon>Acrobeloides</taxon>
    </lineage>
</organism>
<accession>A0A914C492</accession>